<keyword evidence="4 5" id="KW-0648">Protein biosynthesis</keyword>
<evidence type="ECO:0000256" key="2">
    <source>
        <dbReference type="ARBA" id="ARBA00022845"/>
    </source>
</evidence>
<protein>
    <recommendedName>
        <fullName evidence="7">Eukaryotic translation initiation factor 4E type 3</fullName>
    </recommendedName>
</protein>
<evidence type="ECO:0000256" key="5">
    <source>
        <dbReference type="RuleBase" id="RU004374"/>
    </source>
</evidence>
<dbReference type="AlphaFoldDB" id="A0A7R8VFS4"/>
<dbReference type="PANTHER" id="PTHR11960">
    <property type="entry name" value="EUKARYOTIC TRANSLATION INITIATION FACTOR 4E RELATED"/>
    <property type="match status" value="1"/>
</dbReference>
<reference evidence="6" key="1">
    <citation type="submission" date="2020-11" db="EMBL/GenBank/DDBJ databases">
        <authorList>
            <person name="Tran Van P."/>
        </authorList>
    </citation>
    <scope>NUCLEOTIDE SEQUENCE</scope>
</reference>
<dbReference type="Pfam" id="PF01652">
    <property type="entry name" value="IF4E"/>
    <property type="match status" value="1"/>
</dbReference>
<evidence type="ECO:0008006" key="7">
    <source>
        <dbReference type="Google" id="ProtNLM"/>
    </source>
</evidence>
<evidence type="ECO:0000256" key="1">
    <source>
        <dbReference type="ARBA" id="ARBA00022540"/>
    </source>
</evidence>
<gene>
    <name evidence="6" type="ORF">TDIB3V08_LOCUS2638</name>
</gene>
<evidence type="ECO:0000313" key="6">
    <source>
        <dbReference type="EMBL" id="CAD7196287.1"/>
    </source>
</evidence>
<keyword evidence="1 5" id="KW-0396">Initiation factor</keyword>
<dbReference type="GO" id="GO:0000340">
    <property type="term" value="F:RNA 7-methylguanosine cap binding"/>
    <property type="evidence" value="ECO:0007669"/>
    <property type="project" value="TreeGrafter"/>
</dbReference>
<dbReference type="InterPro" id="IPR001040">
    <property type="entry name" value="TIF_eIF_4E"/>
</dbReference>
<dbReference type="GO" id="GO:0006417">
    <property type="term" value="P:regulation of translation"/>
    <property type="evidence" value="ECO:0007669"/>
    <property type="project" value="UniProtKB-KW"/>
</dbReference>
<evidence type="ECO:0000256" key="3">
    <source>
        <dbReference type="ARBA" id="ARBA00022884"/>
    </source>
</evidence>
<dbReference type="GO" id="GO:0016281">
    <property type="term" value="C:eukaryotic translation initiation factor 4F complex"/>
    <property type="evidence" value="ECO:0007669"/>
    <property type="project" value="TreeGrafter"/>
</dbReference>
<dbReference type="Gene3D" id="3.30.760.10">
    <property type="entry name" value="RNA Cap, Translation Initiation Factor Eif4e"/>
    <property type="match status" value="1"/>
</dbReference>
<evidence type="ECO:0000256" key="4">
    <source>
        <dbReference type="ARBA" id="ARBA00022917"/>
    </source>
</evidence>
<dbReference type="SUPFAM" id="SSF55418">
    <property type="entry name" value="eIF4e-like"/>
    <property type="match status" value="1"/>
</dbReference>
<dbReference type="PANTHER" id="PTHR11960:SF66">
    <property type="entry name" value="EUKARYOTIC TRANSLATION INITIATION FACTOR 4E TYPE 3"/>
    <property type="match status" value="1"/>
</dbReference>
<proteinExistence type="inferred from homology"/>
<sequence>MTLLANALVVLSSTAEDGKIEVRISVRALPGVSAAEYQANMKRIYTVSTVQGFWSVYNNIPGADRIRVRCSYHLMRDERKPLWEEPYNQYGGTWKLKCFKKDTPQVWRELLLAAIGEQFSDSIAEGDEVCGVTVTVREKDDLVQVWNTSAQLADEATVLHKVQRLLPEVNFPTKYYKLLYLNNFYSSITKELSHANIINDVLAENSKKEYLHFSNLKKSQLQEIFRPCDQFSDEVGLDTIYVTSLKNVKPKSTITIPKTFEIAYRAIDIPKMYLSSAVRGVPPDPLPPSFRAILTGRELVDNVASAQSHRDADMCDSVQSAS</sequence>
<dbReference type="GO" id="GO:0003743">
    <property type="term" value="F:translation initiation factor activity"/>
    <property type="evidence" value="ECO:0007669"/>
    <property type="project" value="UniProtKB-KW"/>
</dbReference>
<accession>A0A7R8VFS4</accession>
<keyword evidence="3 5" id="KW-0694">RNA-binding</keyword>
<dbReference type="EMBL" id="OA565090">
    <property type="protein sequence ID" value="CAD7196287.1"/>
    <property type="molecule type" value="Genomic_DNA"/>
</dbReference>
<dbReference type="InterPro" id="IPR023398">
    <property type="entry name" value="TIF_eIF4e-like"/>
</dbReference>
<comment type="similarity">
    <text evidence="5">Belongs to the eukaryotic initiation factor 4E family.</text>
</comment>
<organism evidence="6">
    <name type="scientific">Timema douglasi</name>
    <name type="common">Walking stick</name>
    <dbReference type="NCBI Taxonomy" id="61478"/>
    <lineage>
        <taxon>Eukaryota</taxon>
        <taxon>Metazoa</taxon>
        <taxon>Ecdysozoa</taxon>
        <taxon>Arthropoda</taxon>
        <taxon>Hexapoda</taxon>
        <taxon>Insecta</taxon>
        <taxon>Pterygota</taxon>
        <taxon>Neoptera</taxon>
        <taxon>Polyneoptera</taxon>
        <taxon>Phasmatodea</taxon>
        <taxon>Timematodea</taxon>
        <taxon>Timematoidea</taxon>
        <taxon>Timematidae</taxon>
        <taxon>Timema</taxon>
    </lineage>
</organism>
<keyword evidence="2" id="KW-0810">Translation regulation</keyword>
<name>A0A7R8VFS4_TIMDO</name>